<dbReference type="Proteomes" id="UP000435837">
    <property type="component" value="Unassembled WGS sequence"/>
</dbReference>
<name>A0A640SHQ4_9ACTN</name>
<dbReference type="EMBL" id="BLIN01000005">
    <property type="protein sequence ID" value="GFE09891.1"/>
    <property type="molecule type" value="Genomic_DNA"/>
</dbReference>
<feature type="region of interest" description="Disordered" evidence="1">
    <location>
        <begin position="10"/>
        <end position="58"/>
    </location>
</feature>
<accession>A0A640SHQ4</accession>
<dbReference type="AlphaFoldDB" id="A0A640SHQ4"/>
<organism evidence="2 3">
    <name type="scientific">Streptomyces caniferus</name>
    <dbReference type="NCBI Taxonomy" id="285557"/>
    <lineage>
        <taxon>Bacteria</taxon>
        <taxon>Bacillati</taxon>
        <taxon>Actinomycetota</taxon>
        <taxon>Actinomycetes</taxon>
        <taxon>Kitasatosporales</taxon>
        <taxon>Streptomycetaceae</taxon>
        <taxon>Streptomyces</taxon>
    </lineage>
</organism>
<proteinExistence type="predicted"/>
<evidence type="ECO:0000313" key="2">
    <source>
        <dbReference type="EMBL" id="GFE09891.1"/>
    </source>
</evidence>
<gene>
    <name evidence="2" type="ORF">Scani_61590</name>
</gene>
<comment type="caution">
    <text evidence="2">The sequence shown here is derived from an EMBL/GenBank/DDBJ whole genome shotgun (WGS) entry which is preliminary data.</text>
</comment>
<sequence>MLEDQIEAEVDHGCGDEQWDDGQQCTDQLGGERDHHRKECRELDGSAGGDSGGRHGGGLLAARKVKGEAEGGGRVPRCDTAGAAKRDRWTPDRMTLLALVTICCGSHHRESGPIERNRLASASVLRKTAEVRKSQELRPLFCALFRAPDHGGPGPLQVLAGRPPGDIAKRPRAALP</sequence>
<evidence type="ECO:0000256" key="1">
    <source>
        <dbReference type="SAM" id="MobiDB-lite"/>
    </source>
</evidence>
<feature type="compositionally biased region" description="Gly residues" evidence="1">
    <location>
        <begin position="46"/>
        <end position="58"/>
    </location>
</feature>
<reference evidence="2 3" key="1">
    <citation type="submission" date="2019-12" db="EMBL/GenBank/DDBJ databases">
        <title>Whole genome shotgun sequence of Streptomyces caniferus NBRC 15389.</title>
        <authorList>
            <person name="Ichikawa N."/>
            <person name="Kimura A."/>
            <person name="Kitahashi Y."/>
            <person name="Komaki H."/>
            <person name="Tamura T."/>
        </authorList>
    </citation>
    <scope>NUCLEOTIDE SEQUENCE [LARGE SCALE GENOMIC DNA]</scope>
    <source>
        <strain evidence="2 3">NBRC 15389</strain>
    </source>
</reference>
<protein>
    <submittedName>
        <fullName evidence="2">Uncharacterized protein</fullName>
    </submittedName>
</protein>
<evidence type="ECO:0000313" key="3">
    <source>
        <dbReference type="Proteomes" id="UP000435837"/>
    </source>
</evidence>
<feature type="compositionally biased region" description="Basic and acidic residues" evidence="1">
    <location>
        <begin position="30"/>
        <end position="44"/>
    </location>
</feature>
<feature type="region of interest" description="Disordered" evidence="1">
    <location>
        <begin position="156"/>
        <end position="176"/>
    </location>
</feature>